<keyword evidence="3" id="KW-1185">Reference proteome</keyword>
<protein>
    <submittedName>
        <fullName evidence="2">Uncharacterized protein</fullName>
    </submittedName>
</protein>
<proteinExistence type="predicted"/>
<reference evidence="2" key="1">
    <citation type="journal article" date="2023" name="Mol. Biol. Evol.">
        <title>Third-Generation Sequencing Reveals the Adaptive Role of the Epigenome in Three Deep-Sea Polychaetes.</title>
        <authorList>
            <person name="Perez M."/>
            <person name="Aroh O."/>
            <person name="Sun Y."/>
            <person name="Lan Y."/>
            <person name="Juniper S.K."/>
            <person name="Young C.R."/>
            <person name="Angers B."/>
            <person name="Qian P.Y."/>
        </authorList>
    </citation>
    <scope>NUCLEOTIDE SEQUENCE</scope>
    <source>
        <strain evidence="2">R07B-5</strain>
    </source>
</reference>
<accession>A0AAD9IQM1</accession>
<dbReference type="EMBL" id="JAODUO010006599">
    <property type="protein sequence ID" value="KAK2139197.1"/>
    <property type="molecule type" value="Genomic_DNA"/>
</dbReference>
<evidence type="ECO:0000313" key="2">
    <source>
        <dbReference type="EMBL" id="KAK2139197.1"/>
    </source>
</evidence>
<sequence length="54" mass="5876">MLNKHIASDTKDSAPEKKRKKPTTMAQAVIQLDGAVDSTSDDIDIPSVTTHCQH</sequence>
<evidence type="ECO:0000256" key="1">
    <source>
        <dbReference type="SAM" id="MobiDB-lite"/>
    </source>
</evidence>
<feature type="region of interest" description="Disordered" evidence="1">
    <location>
        <begin position="1"/>
        <end position="24"/>
    </location>
</feature>
<gene>
    <name evidence="2" type="ORF">NP493_6597g00001</name>
</gene>
<organism evidence="2 3">
    <name type="scientific">Ridgeia piscesae</name>
    <name type="common">Tubeworm</name>
    <dbReference type="NCBI Taxonomy" id="27915"/>
    <lineage>
        <taxon>Eukaryota</taxon>
        <taxon>Metazoa</taxon>
        <taxon>Spiralia</taxon>
        <taxon>Lophotrochozoa</taxon>
        <taxon>Annelida</taxon>
        <taxon>Polychaeta</taxon>
        <taxon>Sedentaria</taxon>
        <taxon>Canalipalpata</taxon>
        <taxon>Sabellida</taxon>
        <taxon>Siboglinidae</taxon>
        <taxon>Ridgeia</taxon>
    </lineage>
</organism>
<feature type="compositionally biased region" description="Basic and acidic residues" evidence="1">
    <location>
        <begin position="1"/>
        <end position="16"/>
    </location>
</feature>
<name>A0AAD9IQM1_RIDPI</name>
<evidence type="ECO:0000313" key="3">
    <source>
        <dbReference type="Proteomes" id="UP001209878"/>
    </source>
</evidence>
<dbReference type="Proteomes" id="UP001209878">
    <property type="component" value="Unassembled WGS sequence"/>
</dbReference>
<comment type="caution">
    <text evidence="2">The sequence shown here is derived from an EMBL/GenBank/DDBJ whole genome shotgun (WGS) entry which is preliminary data.</text>
</comment>
<dbReference type="AlphaFoldDB" id="A0AAD9IQM1"/>